<sequence length="106" mass="11611">MAKTKTRPVQVLLTDEAYRKLECLAQAEGLSRSSIMRRCIRNAYLMMIQNTPTCSNGAACFVPHMHHFAPISDPVPSALAQEIEPVPGAQAVADQLIVQKDIYDGA</sequence>
<evidence type="ECO:0000313" key="2">
    <source>
        <dbReference type="EMBL" id="KKM14105.1"/>
    </source>
</evidence>
<protein>
    <recommendedName>
        <fullName evidence="1">Ribbon-helix-helix protein CopG domain-containing protein</fullName>
    </recommendedName>
</protein>
<dbReference type="InterPro" id="IPR002145">
    <property type="entry name" value="CopG"/>
</dbReference>
<dbReference type="AlphaFoldDB" id="A0A0F9KFP8"/>
<dbReference type="CDD" id="cd21631">
    <property type="entry name" value="RHH_CopG_NikR-like"/>
    <property type="match status" value="1"/>
</dbReference>
<accession>A0A0F9KFP8</accession>
<dbReference type="EMBL" id="LAZR01015226">
    <property type="protein sequence ID" value="KKM14105.1"/>
    <property type="molecule type" value="Genomic_DNA"/>
</dbReference>
<proteinExistence type="predicted"/>
<comment type="caution">
    <text evidence="2">The sequence shown here is derived from an EMBL/GenBank/DDBJ whole genome shotgun (WGS) entry which is preliminary data.</text>
</comment>
<dbReference type="GO" id="GO:0006355">
    <property type="term" value="P:regulation of DNA-templated transcription"/>
    <property type="evidence" value="ECO:0007669"/>
    <property type="project" value="InterPro"/>
</dbReference>
<reference evidence="2" key="1">
    <citation type="journal article" date="2015" name="Nature">
        <title>Complex archaea that bridge the gap between prokaryotes and eukaryotes.</title>
        <authorList>
            <person name="Spang A."/>
            <person name="Saw J.H."/>
            <person name="Jorgensen S.L."/>
            <person name="Zaremba-Niedzwiedzka K."/>
            <person name="Martijn J."/>
            <person name="Lind A.E."/>
            <person name="van Eijk R."/>
            <person name="Schleper C."/>
            <person name="Guy L."/>
            <person name="Ettema T.J."/>
        </authorList>
    </citation>
    <scope>NUCLEOTIDE SEQUENCE</scope>
</reference>
<organism evidence="2">
    <name type="scientific">marine sediment metagenome</name>
    <dbReference type="NCBI Taxonomy" id="412755"/>
    <lineage>
        <taxon>unclassified sequences</taxon>
        <taxon>metagenomes</taxon>
        <taxon>ecological metagenomes</taxon>
    </lineage>
</organism>
<name>A0A0F9KFP8_9ZZZZ</name>
<dbReference type="Pfam" id="PF01402">
    <property type="entry name" value="RHH_1"/>
    <property type="match status" value="1"/>
</dbReference>
<evidence type="ECO:0000259" key="1">
    <source>
        <dbReference type="Pfam" id="PF01402"/>
    </source>
</evidence>
<gene>
    <name evidence="2" type="ORF">LCGC14_1709490</name>
</gene>
<feature type="domain" description="Ribbon-helix-helix protein CopG" evidence="1">
    <location>
        <begin position="9"/>
        <end position="44"/>
    </location>
</feature>